<dbReference type="Gene3D" id="1.20.1270.280">
    <property type="match status" value="1"/>
</dbReference>
<evidence type="ECO:0000256" key="11">
    <source>
        <dbReference type="ARBA" id="ARBA00023069"/>
    </source>
</evidence>
<dbReference type="FunFam" id="3.40.50.300:FF:000049">
    <property type="entry name" value="Dynein, axonemal, heavy chain 5"/>
    <property type="match status" value="1"/>
</dbReference>
<dbReference type="GO" id="GO:0005874">
    <property type="term" value="C:microtubule"/>
    <property type="evidence" value="ECO:0007669"/>
    <property type="project" value="UniProtKB-KW"/>
</dbReference>
<dbReference type="Gene3D" id="1.20.58.1120">
    <property type="match status" value="1"/>
</dbReference>
<dbReference type="InterPro" id="IPR035706">
    <property type="entry name" value="AAA_9"/>
</dbReference>
<evidence type="ECO:0000256" key="17">
    <source>
        <dbReference type="ARBA" id="ARBA00077719"/>
    </source>
</evidence>
<dbReference type="Gene3D" id="1.10.472.130">
    <property type="match status" value="1"/>
</dbReference>
<organism evidence="20 21">
    <name type="scientific">Apatococcus fuscideae</name>
    <dbReference type="NCBI Taxonomy" id="2026836"/>
    <lineage>
        <taxon>Eukaryota</taxon>
        <taxon>Viridiplantae</taxon>
        <taxon>Chlorophyta</taxon>
        <taxon>core chlorophytes</taxon>
        <taxon>Trebouxiophyceae</taxon>
        <taxon>Chlorellales</taxon>
        <taxon>Chlorellaceae</taxon>
        <taxon>Apatococcus</taxon>
    </lineage>
</organism>
<dbReference type="InterPro" id="IPR042222">
    <property type="entry name" value="Dynein_2_N"/>
</dbReference>
<feature type="coiled-coil region" evidence="18">
    <location>
        <begin position="3037"/>
        <end position="3106"/>
    </location>
</feature>
<dbReference type="InterPro" id="IPR056759">
    <property type="entry name" value="DYH2-5-8_CC"/>
</dbReference>
<evidence type="ECO:0000256" key="13">
    <source>
        <dbReference type="ARBA" id="ARBA00023212"/>
    </source>
</evidence>
<dbReference type="Pfam" id="PF08385">
    <property type="entry name" value="DHC_N1"/>
    <property type="match status" value="2"/>
</dbReference>
<evidence type="ECO:0000256" key="3">
    <source>
        <dbReference type="ARBA" id="ARBA00022701"/>
    </source>
</evidence>
<evidence type="ECO:0000256" key="12">
    <source>
        <dbReference type="ARBA" id="ARBA00023175"/>
    </source>
</evidence>
<dbReference type="InterPro" id="IPR041466">
    <property type="entry name" value="Dynein_AAA5_ext"/>
</dbReference>
<dbReference type="Pfam" id="PF22597">
    <property type="entry name" value="DYN_lid"/>
    <property type="match status" value="1"/>
</dbReference>
<dbReference type="Pfam" id="PF25007">
    <property type="entry name" value="DYH2-5-8_CC"/>
    <property type="match status" value="1"/>
</dbReference>
<dbReference type="InterPro" id="IPR013594">
    <property type="entry name" value="Dynein_heavy_tail"/>
</dbReference>
<dbReference type="GO" id="GO:0060294">
    <property type="term" value="P:cilium movement involved in cell motility"/>
    <property type="evidence" value="ECO:0007669"/>
    <property type="project" value="UniProtKB-ARBA"/>
</dbReference>
<dbReference type="FunFam" id="3.40.50.300:FF:000153">
    <property type="entry name" value="Dynein axonemal heavy chain 1"/>
    <property type="match status" value="1"/>
</dbReference>
<comment type="subunit">
    <text evidence="16">The I1 inner arm complex (also known as the f dynein complex) is a two-headed isoform composed of two heavy chains (1-alpha and 1-beta), three intermediate chains and three light chains. I1 occupies a specific position proximal to the first radial spoke and repeats every 96 nm along the length of the axoneme.</text>
</comment>
<evidence type="ECO:0000256" key="16">
    <source>
        <dbReference type="ARBA" id="ARBA00063032"/>
    </source>
</evidence>
<dbReference type="InterPro" id="IPR003593">
    <property type="entry name" value="AAA+_ATPase"/>
</dbReference>
<evidence type="ECO:0000256" key="1">
    <source>
        <dbReference type="ARBA" id="ARBA00004611"/>
    </source>
</evidence>
<dbReference type="InterPro" id="IPR043160">
    <property type="entry name" value="Dynein_C_barrel"/>
</dbReference>
<dbReference type="Proteomes" id="UP001485043">
    <property type="component" value="Unassembled WGS sequence"/>
</dbReference>
<dbReference type="InterPro" id="IPR042219">
    <property type="entry name" value="AAA_lid_11_sf"/>
</dbReference>
<keyword evidence="2" id="KW-0963">Cytoplasm</keyword>
<dbReference type="Pfam" id="PF12774">
    <property type="entry name" value="AAA_6"/>
    <property type="match status" value="1"/>
</dbReference>
<keyword evidence="21" id="KW-1185">Reference proteome</keyword>
<dbReference type="Pfam" id="PF12777">
    <property type="entry name" value="MT"/>
    <property type="match status" value="1"/>
</dbReference>
<reference evidence="20 21" key="1">
    <citation type="journal article" date="2024" name="Nat. Commun.">
        <title>Phylogenomics reveals the evolutionary origins of lichenization in chlorophyte algae.</title>
        <authorList>
            <person name="Puginier C."/>
            <person name="Libourel C."/>
            <person name="Otte J."/>
            <person name="Skaloud P."/>
            <person name="Haon M."/>
            <person name="Grisel S."/>
            <person name="Petersen M."/>
            <person name="Berrin J.G."/>
            <person name="Delaux P.M."/>
            <person name="Dal Grande F."/>
            <person name="Keller J."/>
        </authorList>
    </citation>
    <scope>NUCLEOTIDE SEQUENCE [LARGE SCALE GENOMIC DNA]</scope>
    <source>
        <strain evidence="20 21">SAG 2523</strain>
    </source>
</reference>
<dbReference type="GO" id="GO:0051959">
    <property type="term" value="F:dynein light intermediate chain binding"/>
    <property type="evidence" value="ECO:0007669"/>
    <property type="project" value="InterPro"/>
</dbReference>
<comment type="subcellular location">
    <subcellularLocation>
        <location evidence="1">Cytoplasm</location>
        <location evidence="1">Cytoskeleton</location>
        <location evidence="1">Flagellum axoneme</location>
    </subcellularLocation>
</comment>
<dbReference type="Pfam" id="PF12780">
    <property type="entry name" value="AAA_8"/>
    <property type="match status" value="1"/>
</dbReference>
<comment type="caution">
    <text evidence="20">The sequence shown here is derived from an EMBL/GenBank/DDBJ whole genome shotgun (WGS) entry which is preliminary data.</text>
</comment>
<dbReference type="FunFam" id="1.10.8.1220:FF:000001">
    <property type="entry name" value="Dynein axonemal heavy chain 5"/>
    <property type="match status" value="1"/>
</dbReference>
<dbReference type="Pfam" id="PF18199">
    <property type="entry name" value="Dynein_C"/>
    <property type="match status" value="1"/>
</dbReference>
<feature type="domain" description="AAA+ ATPase" evidence="19">
    <location>
        <begin position="1885"/>
        <end position="2104"/>
    </location>
</feature>
<dbReference type="Gene3D" id="1.20.920.20">
    <property type="match status" value="1"/>
</dbReference>
<dbReference type="InterPro" id="IPR026983">
    <property type="entry name" value="DHC"/>
</dbReference>
<keyword evidence="8" id="KW-0282">Flagellum</keyword>
<dbReference type="FunFam" id="1.20.920.20:FF:000001">
    <property type="entry name" value="dynein heavy chain 2, axonemal"/>
    <property type="match status" value="1"/>
</dbReference>
<dbReference type="InterPro" id="IPR054354">
    <property type="entry name" value="DYNC2H1-like_lid"/>
</dbReference>
<evidence type="ECO:0000313" key="20">
    <source>
        <dbReference type="EMBL" id="KAK9862376.1"/>
    </source>
</evidence>
<evidence type="ECO:0000313" key="21">
    <source>
        <dbReference type="Proteomes" id="UP001485043"/>
    </source>
</evidence>
<dbReference type="InterPro" id="IPR024317">
    <property type="entry name" value="Dynein_heavy_chain_D4_dom"/>
</dbReference>
<feature type="domain" description="AAA+ ATPase" evidence="19">
    <location>
        <begin position="2572"/>
        <end position="2729"/>
    </location>
</feature>
<keyword evidence="10 18" id="KW-0175">Coiled coil</keyword>
<evidence type="ECO:0000256" key="7">
    <source>
        <dbReference type="ARBA" id="ARBA00022840"/>
    </source>
</evidence>
<name>A0AAW1SY68_9CHLO</name>
<dbReference type="InterPro" id="IPR013602">
    <property type="entry name" value="Dynein_heavy_linker"/>
</dbReference>
<dbReference type="FunFam" id="1.20.58.1120:FF:000001">
    <property type="entry name" value="dynein heavy chain 2, axonemal"/>
    <property type="match status" value="1"/>
</dbReference>
<evidence type="ECO:0000256" key="18">
    <source>
        <dbReference type="SAM" id="Coils"/>
    </source>
</evidence>
<dbReference type="InterPro" id="IPR024743">
    <property type="entry name" value="Dynein_HC_stalk"/>
</dbReference>
<dbReference type="PANTHER" id="PTHR45703">
    <property type="entry name" value="DYNEIN HEAVY CHAIN"/>
    <property type="match status" value="1"/>
</dbReference>
<dbReference type="InterPro" id="IPR004273">
    <property type="entry name" value="Dynein_heavy_D6_P-loop"/>
</dbReference>
<dbReference type="InterPro" id="IPR027417">
    <property type="entry name" value="P-loop_NTPase"/>
</dbReference>
<keyword evidence="3" id="KW-0493">Microtubule</keyword>
<dbReference type="FunFam" id="1.10.8.710:FF:000001">
    <property type="entry name" value="Dynein axonemal heavy chain 2"/>
    <property type="match status" value="1"/>
</dbReference>
<dbReference type="InterPro" id="IPR041228">
    <property type="entry name" value="Dynein_C"/>
</dbReference>
<evidence type="ECO:0000256" key="10">
    <source>
        <dbReference type="ARBA" id="ARBA00023054"/>
    </source>
</evidence>
<keyword evidence="12" id="KW-0505">Motor protein</keyword>
<dbReference type="SMART" id="SM00382">
    <property type="entry name" value="AAA"/>
    <property type="match status" value="4"/>
</dbReference>
<dbReference type="Gene3D" id="1.20.140.100">
    <property type="entry name" value="Dynein heavy chain, N-terminal domain 2"/>
    <property type="match status" value="1"/>
</dbReference>
<keyword evidence="11" id="KW-0969">Cilium</keyword>
<dbReference type="FunFam" id="1.20.920.30:FF:000002">
    <property type="entry name" value="Dynein axonemal heavy chain 3"/>
    <property type="match status" value="1"/>
</dbReference>
<dbReference type="Pfam" id="PF08393">
    <property type="entry name" value="DHC_N2"/>
    <property type="match status" value="1"/>
</dbReference>
<dbReference type="Pfam" id="PF03028">
    <property type="entry name" value="Dynein_heavy"/>
    <property type="match status" value="1"/>
</dbReference>
<dbReference type="PANTHER" id="PTHR45703:SF32">
    <property type="entry name" value="DYNEINS HEAVY CHAIN"/>
    <property type="match status" value="1"/>
</dbReference>
<dbReference type="GO" id="GO:0008017">
    <property type="term" value="F:microtubule binding"/>
    <property type="evidence" value="ECO:0007669"/>
    <property type="project" value="UniProtKB-ARBA"/>
</dbReference>
<dbReference type="Gene3D" id="1.10.8.720">
    <property type="entry name" value="Region D6 of dynein motor"/>
    <property type="match status" value="1"/>
</dbReference>
<evidence type="ECO:0000259" key="19">
    <source>
        <dbReference type="SMART" id="SM00382"/>
    </source>
</evidence>
<dbReference type="InterPro" id="IPR042228">
    <property type="entry name" value="Dynein_linker_3"/>
</dbReference>
<dbReference type="FunFam" id="3.10.490.20:FF:000008">
    <property type="entry name" value="dynein heavy chain 2, axonemal"/>
    <property type="match status" value="1"/>
</dbReference>
<feature type="domain" description="AAA+ ATPase" evidence="19">
    <location>
        <begin position="2223"/>
        <end position="2390"/>
    </location>
</feature>
<keyword evidence="5" id="KW-0547">Nucleotide-binding</keyword>
<dbReference type="FunFam" id="1.10.287.2620:FF:000002">
    <property type="entry name" value="Dynein heavy chain 2, axonemal"/>
    <property type="match status" value="1"/>
</dbReference>
<dbReference type="Gene3D" id="1.10.8.1220">
    <property type="match status" value="1"/>
</dbReference>
<dbReference type="Gene3D" id="3.40.50.300">
    <property type="entry name" value="P-loop containing nucleotide triphosphate hydrolases"/>
    <property type="match status" value="5"/>
</dbReference>
<evidence type="ECO:0000256" key="6">
    <source>
        <dbReference type="ARBA" id="ARBA00022794"/>
    </source>
</evidence>
<dbReference type="Pfam" id="PF12781">
    <property type="entry name" value="AAA_9"/>
    <property type="match status" value="1"/>
</dbReference>
<evidence type="ECO:0000256" key="15">
    <source>
        <dbReference type="ARBA" id="ARBA00054075"/>
    </source>
</evidence>
<feature type="domain" description="AAA+ ATPase" evidence="19">
    <location>
        <begin position="1605"/>
        <end position="1741"/>
    </location>
</feature>
<protein>
    <recommendedName>
        <fullName evidence="17">Dynein-1, subspecies f</fullName>
    </recommendedName>
</protein>
<dbReference type="Gene3D" id="1.20.920.30">
    <property type="match status" value="1"/>
</dbReference>
<dbReference type="Pfam" id="PF12775">
    <property type="entry name" value="AAA_7"/>
    <property type="match status" value="1"/>
</dbReference>
<gene>
    <name evidence="20" type="ORF">WJX84_001446</name>
</gene>
<keyword evidence="4" id="KW-0677">Repeat</keyword>
<dbReference type="Gene3D" id="3.20.180.20">
    <property type="entry name" value="Dynein heavy chain, N-terminal domain 2"/>
    <property type="match status" value="1"/>
</dbReference>
<comment type="function">
    <text evidence="15">Force generating protein of eukaryotic cilia and flagella. Produces force towards the minus ends of microtubules. Dynein has ATPase activity; the force-producing power stroke is thought to occur on release of ADP. Required for assembly of the I1 inner arm complex and its targeting to the appropriate axoneme location. Also required for phototaxis.</text>
</comment>
<evidence type="ECO:0000256" key="8">
    <source>
        <dbReference type="ARBA" id="ARBA00022846"/>
    </source>
</evidence>
<dbReference type="SUPFAM" id="SSF52540">
    <property type="entry name" value="P-loop containing nucleoside triphosphate hydrolases"/>
    <property type="match status" value="4"/>
</dbReference>
<dbReference type="GO" id="GO:0005524">
    <property type="term" value="F:ATP binding"/>
    <property type="evidence" value="ECO:0007669"/>
    <property type="project" value="UniProtKB-KW"/>
</dbReference>
<evidence type="ECO:0000256" key="2">
    <source>
        <dbReference type="ARBA" id="ARBA00022490"/>
    </source>
</evidence>
<dbReference type="GO" id="GO:0008569">
    <property type="term" value="F:minus-end-directed microtubule motor activity"/>
    <property type="evidence" value="ECO:0007669"/>
    <property type="project" value="InterPro"/>
</dbReference>
<dbReference type="FunFam" id="3.20.180.20:FF:000001">
    <property type="entry name" value="Dynein axonemal heavy chain 5"/>
    <property type="match status" value="1"/>
</dbReference>
<dbReference type="FunFam" id="3.40.50.300:FF:000044">
    <property type="entry name" value="Dynein heavy chain 5, axonemal"/>
    <property type="match status" value="1"/>
</dbReference>
<dbReference type="Gene3D" id="6.10.140.1060">
    <property type="match status" value="1"/>
</dbReference>
<dbReference type="Gene3D" id="1.10.8.710">
    <property type="match status" value="1"/>
</dbReference>
<proteinExistence type="predicted"/>
<dbReference type="InterPro" id="IPR041658">
    <property type="entry name" value="AAA_lid_11"/>
</dbReference>
<keyword evidence="14" id="KW-0966">Cell projection</keyword>
<dbReference type="InterPro" id="IPR035699">
    <property type="entry name" value="AAA_6"/>
</dbReference>
<keyword evidence="9" id="KW-0243">Dynein</keyword>
<keyword evidence="13" id="KW-0206">Cytoskeleton</keyword>
<dbReference type="GO" id="GO:0036156">
    <property type="term" value="C:inner dynein arm"/>
    <property type="evidence" value="ECO:0007669"/>
    <property type="project" value="UniProtKB-ARBA"/>
</dbReference>
<dbReference type="GO" id="GO:0036159">
    <property type="term" value="P:inner dynein arm assembly"/>
    <property type="evidence" value="ECO:0007669"/>
    <property type="project" value="UniProtKB-ARBA"/>
</dbReference>
<dbReference type="Gene3D" id="1.10.287.2620">
    <property type="match status" value="1"/>
</dbReference>
<evidence type="ECO:0000256" key="14">
    <source>
        <dbReference type="ARBA" id="ARBA00023273"/>
    </source>
</evidence>
<accession>A0AAW1SY68</accession>
<dbReference type="EMBL" id="JALJOV010000615">
    <property type="protein sequence ID" value="KAK9862376.1"/>
    <property type="molecule type" value="Genomic_DNA"/>
</dbReference>
<keyword evidence="6" id="KW-0970">Cilium biogenesis/degradation</keyword>
<dbReference type="InterPro" id="IPR043157">
    <property type="entry name" value="Dynein_AAA1S"/>
</dbReference>
<evidence type="ECO:0000256" key="4">
    <source>
        <dbReference type="ARBA" id="ARBA00022737"/>
    </source>
</evidence>
<sequence>MSMESPTALFGQLEDTKSTAAALQSLLNVMSSVYIPNMQADTTWPDTTKREFTGQLHKFMASLTETAYQLQGSTVLYIPAEPYSSPTAIRDKQLLQRLDATVVHWTRQIKDVLNQADEGGSVEEAGPLAEISFWRERSADLSSLRTQLDSLSMRQAVSLLQRAGSSYLPPFLSLRDTIMHEAAVAEDNLAALGCLEEPCLALHKALPQEVAGLLPGILHRVRLVWTLSRFYNTPERILSLLRKIGQEVTARCAARISLTSLFNGDAIPVQAVLLQSIQAGRAWKDKYVQAAVAVAAHGQPWSFDQAAVFAHVDAFIQRCGDLQDICEAQLQFAPKAAAPIFGGAKGMDTSKSIADMQSSFQQLLHMLRAAESDQDILDVKAPRWFEDFAKFKAGVFHGISKRPSIQRCLERQTSRFFQQFLAELNAIKKQFEMARRQPPTQPSIPKHAGHAMAAQQLLRRIQSTWEAIEDWYNSISTNLLATLNQNLLAQESSGLLTMKFSKKLLETMQEVKYWERMRMNIPYTAIEINSQAERLRVLRSNILQVTRMYNKIVGALDKEERRLFRDKIRQLDRRILPGANKLTWASSKHSLDHYYKECGWWCKDTDSVVLNFKAGNRQIDAICAAITDTSLLLIEKKRQYDHREFTLCQADHHAAVQQQLLKQHQELTGVLASLYKYFEANSEEVQVEWVRFTRKVDKKLEDALRTSVRRSLQEMSRALNGDKRLEVAPLFLVSLHLDDTKRIELRPTVQDLFDAVHAVSQQLIAVVRCMPRLAEMGTKAQLATLSPKQQVEGQQGFFEIISSDESATLRVIMQITSGIQNIVDKVQTLLIYWEKKYKHMWDQDKDAYIRRYEKAQKPLSQFLSDINRYKDLIEEVLSENSQETVKFLYVDCSPLKQTLVGHCELWINKFTGLLNSIAQRELAALHTYFATGTASLKRGPATLEQLAMQLTLQKQLVSERAATEARFRPLREQYQVLEKFEVGITEQEATNLQTLDSAWASFCQMLDASGSSLERSKESFRDRLLRSIESTAKEITEARDKFLNHAPFNNVGCTTANAQKYIKDTQEALDFQDSKAAELATGASIFSLASPDFPELAQTRKGYVASCQKLAKEARSWPVLLYLRDTTEGFMRTLPLITDLQSPAMRPRHWEELSKVVGSPLNPHSPTFTLDTLVGYHMEQHATLIGSMSADASRQVAIEQTLQGIMDTWRGVVLDMVEYKATYKMRSTEDLYAALEDHSVSLSAMKASRFFPVFEATILEWEKKLSQVSEIVELILQVQKNWLYLENIFLGSEDIRKQLPAETAMFDSVNTAFGQRMIMLHQINLALQKSLEDYLEVKRQAFPRFYFLSSGDLLDILGQARDPNNVQSHLKKCFEGIKRLEMHAPGSEGRKTHQITGAFAPDGEYLPFLAAVVPEGGPEVWLNEIEAAMFAAVRRHLFKVLEDSKGMKKERWVRDNPGQMVITAGQIAWTAECETALADAGSARKKLSTLKKKWISYLDKLTVITQSQLTAIERNKVVALITIEVHARDVIDKLGKAGSTSPAAFEWSSQLRFYWDQDSNDCIVKQVLSTFRYGYEYQGNNGRLVMTPLTDRCYMTLGAALLTRRGGNPLGPAGTGKTETVKDFGKALAKYVIVFNCSDGMDVQMTGKLLAGLAQTGAWACLDEFNRIEVEVLSVVAAQIATIMTAVKEGRSRFEFMGQDIRLIASCGIFVTMNPGYAGRSELPDNLKALLRPVSMMVPDFAMIAEISMFSGGFAFAKVLATKMVAIMELSQQQLSKQDHYNYGLRSFIIPIARAAGQLRRLEPSMPEDGIMLRTMQALIQPKLVHRDLPLFAALLSDLFPGLEAPPPPADALRQAVEAELRSSNLQVIPDLVTKIIEIHDCKVARHGNMLVGKTGSGKTTAWKTLQQALGRLHQEQPTNLAFQPVKVFPINPLAVSNAELYGSHDEATHEWQDGILARIMRTVCAEDSLDQKWILFDGPVDTLWIESMNTLLDDNRLLTLLSGERISMPPQVSLLFEVEDLSVASPATVSRAGMIYLSTEALGWQPFITSWLATKSSAGSLSSILQRMVDKILPAVLAQKQSLAAEAVAVDVLSCVRATTRIFDALATPDNGVPASVPEENPQLVAVVEFWFLFAVIWGVGGSMSAAGQAGFDEVMRTLDDRFPGETVFDHFVDPAQPGWQSWESKLPANFRPPAEAPLHSVLVPTADTVRLKYLLSALISTGSHALLVGEIGAGKTMVIASMLEALAGSHAGLTINLSARTSSNALQDTIEGRLEKRTKGVLAPIGGKRLVAFIDDFNMPQKTTFGFIPALELLKHWVHYGFWYDRQRCEPKEVQDMQLLAAMAPPSGGRNPFSQRIQACFTLINAASPSSGQLKRIFTTLLSLKLADFEEVIRPLAAVITAGSVDVYMAIRQELLPVPSKPHYLFNTRDLASIVQGVMQASKLIFHDQEQMLQLWCHEVSRVLADRMWDGADRSWLKQQLDGCLREHASTSWEALFGGAAKDCPSFAALLSQAEPPLYEPIMDLAPLKELMAEKMQEYALQPGKTAMDLVLFRDALQHVCRIHRVLIQARGNALLVGVGGSGRKSLTRLAAYVTGITCFTIEISKKYRLTDFREDLKKLYRQAGCENKATVFLFDESQLVMEEFLEDINNILTSGEVPNLFARDELPGVLEEIRAASKQAGAGETPDQLYNFFLSRVKANLHVILCISPAGDAFSRRCRMFPGLINCTYIDWFLEWPADALQEVAVRQLEAEDVGEPTTKQAICGVFVTAHQGAADASIKMLQQLKRHNYVTPTNYLQAVGSYRLLLAEKRLQLGSQATKLRGGLTKLAETGQQVGEMAGICQRKAVVVAETKTSCETLLVQIVADKRVADDQEKQVNAEAQRISREADQANAIAAECQAGLDKALPALAAAEEALNVLTKKDMSELKAYAKPPALVELTLCGVMTVLKVPATWEDSKKQLGDASFMERLLKFDKDLLDDLLLRKIAKFTQNPDFTPEAVGKVSSAARGLCLWVWAMESYGSTAKDIAPKRARLQTAQDQLAKKQAALSKAQTKLQEVLAQVASLREKYEESALRKRALEDELQDLEAKLNRAQKLLSGLAGERERWEGSIVTLSASIDALPGDVALAAAFLSYAGPFPGTFRTQMVVEQWQKQVHQLQIPASATLDLASFLADPAVVRQWNLQGLPAGTFSLQNGILITRSQRWPLIIDPQGQAGRWLRALEEARGLVILDPQMPDLVRQLESAIQFGRPVIIQDLGEEIDPVLEPILAKAFIRRGSALLIKLGDKEIDFNPDFKLYLLTKLGNPHYLPEVTAKALVVDFGVRQPGLEAQLLDTIVRHERPDLDQQKGELVIKVAAGKQTQADLEDQILKMLSSATGSLLDNIELIYALDASKATFETVTQSLVVAEDNTRKIEIASEAYRPASVRSATLFFVLNDLAAVDPMYQFSLDAYVELFQTSLAKSSRNEKMDERLRNIMEFHTYSTFKYTSRGLFERHKLLLSLQMAARIAASQGTLAQDQWRVLLEGTRGMAETAKPATNPAASWLSEAAWQDLFNLSAMPAFEGLVTSLAGEGGDWEGWWQSMEPERTPLPGIWQQKCSLLQRLLLVRFLRPDRTSFAAAQYVDSELGGKYVEPPMLDLSEALADSSSTAPLIFVLSPGIDPTEPLQKLAATVHMSERFFSVALGQGQAPVATRLIEAGMKEGHWVFLANCHLMTSWLPKLAKLVEGLPARQPHPDFRLWLSSNATPNFPVSILQRGLKMTTEPPQGLKANLNRLFGTLTEESILECKAVSRYPKLLYALAFYHSVLLERRKFRTLGFNNFYDFNDTDFKVSDDLLKTYLDSYQQTPWAALRYLVAEANYGGRVTDELDRRVLNSYMNNFYTEEALSVPDYALSPLPEYHIPQTSTIQGFKDYTRSLPQLDRPEAFGQHFNAGIAYQQQESRGLLDSLAAMQAQSAADPAADSRQQIIMAMATRIASQVPALFELEKLQKRKAGTEANSLQVVLQQEAERYNALLVSISINCSQLLSALKGIIVFSADLELVAAAFAANKVPGAWQKAYPSLKPLDAWMRELVARTQQLAHWANSGPPSVFWLGGFTYPTGFLTAVLQMTSREKGIPIDTLGFEVHVLSTKIRDVPAPSEGVHIKALHLEGAGWDCAQNCLCEPQPMQLTVAMPLMHFKPVDIKKKSGKGTYACPLYMYPVRAGGPERPSFMLSVDLPCGSQSADFWTLRGIALLLSLAA</sequence>
<dbReference type="FunFam" id="3.40.50.300:FF:002141">
    <property type="entry name" value="Dynein heavy chain"/>
    <property type="match status" value="1"/>
</dbReference>
<keyword evidence="7" id="KW-0067">ATP-binding</keyword>
<dbReference type="Pfam" id="PF17852">
    <property type="entry name" value="Dynein_AAA_lid"/>
    <property type="match status" value="1"/>
</dbReference>
<evidence type="ECO:0000256" key="5">
    <source>
        <dbReference type="ARBA" id="ARBA00022741"/>
    </source>
</evidence>
<dbReference type="GO" id="GO:0045505">
    <property type="term" value="F:dynein intermediate chain binding"/>
    <property type="evidence" value="ECO:0007669"/>
    <property type="project" value="InterPro"/>
</dbReference>
<dbReference type="Gene3D" id="3.10.490.20">
    <property type="match status" value="1"/>
</dbReference>
<evidence type="ECO:0000256" key="9">
    <source>
        <dbReference type="ARBA" id="ARBA00023017"/>
    </source>
</evidence>
<dbReference type="Pfam" id="PF18198">
    <property type="entry name" value="AAA_lid_11"/>
    <property type="match status" value="1"/>
</dbReference>